<evidence type="ECO:0000313" key="2">
    <source>
        <dbReference type="Proteomes" id="UP000886523"/>
    </source>
</evidence>
<organism evidence="1 2">
    <name type="scientific">Hydnum rufescens UP504</name>
    <dbReference type="NCBI Taxonomy" id="1448309"/>
    <lineage>
        <taxon>Eukaryota</taxon>
        <taxon>Fungi</taxon>
        <taxon>Dikarya</taxon>
        <taxon>Basidiomycota</taxon>
        <taxon>Agaricomycotina</taxon>
        <taxon>Agaricomycetes</taxon>
        <taxon>Cantharellales</taxon>
        <taxon>Hydnaceae</taxon>
        <taxon>Hydnum</taxon>
    </lineage>
</organism>
<dbReference type="AlphaFoldDB" id="A0A9P6B094"/>
<sequence>MNISGPTEPRNTSVTSVTIHPAVPRRYSLLPDLLAPSSNKANSHTTELTVALFEVTV</sequence>
<gene>
    <name evidence="1" type="ORF">BS47DRAFT_1391820</name>
</gene>
<dbReference type="Proteomes" id="UP000886523">
    <property type="component" value="Unassembled WGS sequence"/>
</dbReference>
<proteinExistence type="predicted"/>
<name>A0A9P6B094_9AGAM</name>
<reference evidence="1" key="1">
    <citation type="journal article" date="2020" name="Nat. Commun.">
        <title>Large-scale genome sequencing of mycorrhizal fungi provides insights into the early evolution of symbiotic traits.</title>
        <authorList>
            <person name="Miyauchi S."/>
            <person name="Kiss E."/>
            <person name="Kuo A."/>
            <person name="Drula E."/>
            <person name="Kohler A."/>
            <person name="Sanchez-Garcia M."/>
            <person name="Morin E."/>
            <person name="Andreopoulos B."/>
            <person name="Barry K.W."/>
            <person name="Bonito G."/>
            <person name="Buee M."/>
            <person name="Carver A."/>
            <person name="Chen C."/>
            <person name="Cichocki N."/>
            <person name="Clum A."/>
            <person name="Culley D."/>
            <person name="Crous P.W."/>
            <person name="Fauchery L."/>
            <person name="Girlanda M."/>
            <person name="Hayes R.D."/>
            <person name="Keri Z."/>
            <person name="LaButti K."/>
            <person name="Lipzen A."/>
            <person name="Lombard V."/>
            <person name="Magnuson J."/>
            <person name="Maillard F."/>
            <person name="Murat C."/>
            <person name="Nolan M."/>
            <person name="Ohm R.A."/>
            <person name="Pangilinan J."/>
            <person name="Pereira M.F."/>
            <person name="Perotto S."/>
            <person name="Peter M."/>
            <person name="Pfister S."/>
            <person name="Riley R."/>
            <person name="Sitrit Y."/>
            <person name="Stielow J.B."/>
            <person name="Szollosi G."/>
            <person name="Zifcakova L."/>
            <person name="Stursova M."/>
            <person name="Spatafora J.W."/>
            <person name="Tedersoo L."/>
            <person name="Vaario L.M."/>
            <person name="Yamada A."/>
            <person name="Yan M."/>
            <person name="Wang P."/>
            <person name="Xu J."/>
            <person name="Bruns T."/>
            <person name="Baldrian P."/>
            <person name="Vilgalys R."/>
            <person name="Dunand C."/>
            <person name="Henrissat B."/>
            <person name="Grigoriev I.V."/>
            <person name="Hibbett D."/>
            <person name="Nagy L.G."/>
            <person name="Martin F.M."/>
        </authorList>
    </citation>
    <scope>NUCLEOTIDE SEQUENCE</scope>
    <source>
        <strain evidence="1">UP504</strain>
    </source>
</reference>
<keyword evidence="2" id="KW-1185">Reference proteome</keyword>
<evidence type="ECO:0000313" key="1">
    <source>
        <dbReference type="EMBL" id="KAF9515291.1"/>
    </source>
</evidence>
<accession>A0A9P6B094</accession>
<protein>
    <submittedName>
        <fullName evidence="1">Uncharacterized protein</fullName>
    </submittedName>
</protein>
<comment type="caution">
    <text evidence="1">The sequence shown here is derived from an EMBL/GenBank/DDBJ whole genome shotgun (WGS) entry which is preliminary data.</text>
</comment>
<dbReference type="EMBL" id="MU128952">
    <property type="protein sequence ID" value="KAF9515291.1"/>
    <property type="molecule type" value="Genomic_DNA"/>
</dbReference>